<dbReference type="Proteomes" id="UP000008366">
    <property type="component" value="Unassembled WGS sequence"/>
</dbReference>
<name>K6VJA3_9MICO</name>
<accession>K6VJA3</accession>
<comment type="caution">
    <text evidence="2">The sequence shown here is derived from an EMBL/GenBank/DDBJ whole genome shotgun (WGS) entry which is preliminary data.</text>
</comment>
<feature type="region of interest" description="Disordered" evidence="1">
    <location>
        <begin position="75"/>
        <end position="115"/>
    </location>
</feature>
<proteinExistence type="predicted"/>
<dbReference type="STRING" id="1184609.KILIM_034_00320"/>
<reference evidence="2 3" key="1">
    <citation type="submission" date="2012-08" db="EMBL/GenBank/DDBJ databases">
        <title>Whole genome shotgun sequence of Kineosphaera limosa NBRC 100340.</title>
        <authorList>
            <person name="Yoshida I."/>
            <person name="Isaki S."/>
            <person name="Hosoyama A."/>
            <person name="Tsuchikane K."/>
            <person name="Katsumata H."/>
            <person name="Ando Y."/>
            <person name="Ohji S."/>
            <person name="Hamada M."/>
            <person name="Tamura T."/>
            <person name="Yamazoe A."/>
            <person name="Yamazaki S."/>
            <person name="Fujita N."/>
        </authorList>
    </citation>
    <scope>NUCLEOTIDE SEQUENCE [LARGE SCALE GENOMIC DNA]</scope>
    <source>
        <strain evidence="2 3">NBRC 100340</strain>
    </source>
</reference>
<protein>
    <submittedName>
        <fullName evidence="2">Uncharacterized protein</fullName>
    </submittedName>
</protein>
<organism evidence="2 3">
    <name type="scientific">Kineosphaera limosa NBRC 100340</name>
    <dbReference type="NCBI Taxonomy" id="1184609"/>
    <lineage>
        <taxon>Bacteria</taxon>
        <taxon>Bacillati</taxon>
        <taxon>Actinomycetota</taxon>
        <taxon>Actinomycetes</taxon>
        <taxon>Micrococcales</taxon>
        <taxon>Dermatophilaceae</taxon>
        <taxon>Kineosphaera</taxon>
    </lineage>
</organism>
<keyword evidence="3" id="KW-1185">Reference proteome</keyword>
<evidence type="ECO:0000313" key="2">
    <source>
        <dbReference type="EMBL" id="GAB96283.1"/>
    </source>
</evidence>
<sequence>MSTITVPLVAQAPHSTLKSRTFLTKFYGSQAVSLRVALSWSMSSTVLGARSSWTIDAWGLTGVSAAERWLSRPPARGVALPTTPQHCPPHDPQGLELHSSQHAQLPCDENQHAPP</sequence>
<dbReference type="AlphaFoldDB" id="K6VJA3"/>
<evidence type="ECO:0000256" key="1">
    <source>
        <dbReference type="SAM" id="MobiDB-lite"/>
    </source>
</evidence>
<evidence type="ECO:0000313" key="3">
    <source>
        <dbReference type="Proteomes" id="UP000008366"/>
    </source>
</evidence>
<dbReference type="EMBL" id="BAHD01000034">
    <property type="protein sequence ID" value="GAB96283.1"/>
    <property type="molecule type" value="Genomic_DNA"/>
</dbReference>
<gene>
    <name evidence="2" type="ORF">KILIM_034_00320</name>
</gene>